<sequence length="366" mass="40433">MSSERINPTTRAVAKAMQGQSARLAELEGQLAATAWPNFTAPPMYDNPAEGWIDPRLPDFQAIWSAARKLGYAVGLHGSMKRDCDLIAVPWTDEAADCQTLIDAICEALKGQVIGVSSHKPHGRFAVNIQVPGYVKLLDLSVTPRAIEREGQIDKQLSEARAEIERLNKVNDFAEKYRKEFVAIAGMQSPDSHWGDICVVLDAKLNKLKQQLAEKEREIQDDIINFGIARCDLELKIEGLEQQLAAAAEREKGLRACIEPGTQAAFSKALFDIAEECGMLPVSSESPTSFIREKLAAAEKRFEWMYANEFRLRRSRGIDFHCGYAVQCLNGSESLFQTEWCDSPIEAIDAAMNADAAIAAQRGEGT</sequence>
<evidence type="ECO:0000256" key="1">
    <source>
        <dbReference type="SAM" id="Coils"/>
    </source>
</evidence>
<accession>A0A1I3EGU5</accession>
<dbReference type="STRING" id="1576369.SAMN05421753_104208"/>
<dbReference type="AlphaFoldDB" id="A0A1I3EGU5"/>
<reference evidence="3" key="1">
    <citation type="submission" date="2016-10" db="EMBL/GenBank/DDBJ databases">
        <authorList>
            <person name="Varghese N."/>
            <person name="Submissions S."/>
        </authorList>
    </citation>
    <scope>NUCLEOTIDE SEQUENCE [LARGE SCALE GENOMIC DNA]</scope>
    <source>
        <strain evidence="3">DSM 26348</strain>
    </source>
</reference>
<dbReference type="OrthoDB" id="1494467at2"/>
<protein>
    <submittedName>
        <fullName evidence="2">Uncharacterized protein</fullName>
    </submittedName>
</protein>
<evidence type="ECO:0000313" key="2">
    <source>
        <dbReference type="EMBL" id="SFH97951.1"/>
    </source>
</evidence>
<feature type="coiled-coil region" evidence="1">
    <location>
        <begin position="157"/>
        <end position="225"/>
    </location>
</feature>
<dbReference type="Proteomes" id="UP000199518">
    <property type="component" value="Unassembled WGS sequence"/>
</dbReference>
<evidence type="ECO:0000313" key="3">
    <source>
        <dbReference type="Proteomes" id="UP000199518"/>
    </source>
</evidence>
<name>A0A1I3EGU5_9PLAN</name>
<gene>
    <name evidence="2" type="ORF">SAMN05421753_104208</name>
</gene>
<dbReference type="EMBL" id="FOQD01000004">
    <property type="protein sequence ID" value="SFH97951.1"/>
    <property type="molecule type" value="Genomic_DNA"/>
</dbReference>
<organism evidence="2 3">
    <name type="scientific">Planctomicrobium piriforme</name>
    <dbReference type="NCBI Taxonomy" id="1576369"/>
    <lineage>
        <taxon>Bacteria</taxon>
        <taxon>Pseudomonadati</taxon>
        <taxon>Planctomycetota</taxon>
        <taxon>Planctomycetia</taxon>
        <taxon>Planctomycetales</taxon>
        <taxon>Planctomycetaceae</taxon>
        <taxon>Planctomicrobium</taxon>
    </lineage>
</organism>
<proteinExistence type="predicted"/>
<dbReference type="RefSeq" id="WP_092048603.1">
    <property type="nucleotide sequence ID" value="NZ_FOQD01000004.1"/>
</dbReference>
<keyword evidence="3" id="KW-1185">Reference proteome</keyword>
<keyword evidence="1" id="KW-0175">Coiled coil</keyword>